<evidence type="ECO:0000313" key="2">
    <source>
        <dbReference type="EMBL" id="MFA9478915.1"/>
    </source>
</evidence>
<dbReference type="GO" id="GO:0032259">
    <property type="term" value="P:methylation"/>
    <property type="evidence" value="ECO:0007669"/>
    <property type="project" value="UniProtKB-KW"/>
</dbReference>
<evidence type="ECO:0000313" key="3">
    <source>
        <dbReference type="Proteomes" id="UP001575105"/>
    </source>
</evidence>
<name>A0ABV4U6X3_9BACT</name>
<accession>A0ABV4U6X3</accession>
<sequence>MRRLHEPIYRARLRELVRQIVPLLRPGDRVLDVGCGAGTLGRALLDAPDCPPDVSVQGLETAPRGDEPIEVLAYDGQRFPLDDGSVDLVIVADVLHHEPEPDRLLRECCRVSRRHLVIKDHKPEGPLGWWRVALIDWAANAPYGVPCLFRYRTARQWRAAFADLRLKLVQERQAMRLYPPVVNLFFGGRLQYFAVLEVSGESIGPAQNRQGDRIDPAAEI</sequence>
<reference evidence="2 3" key="1">
    <citation type="submission" date="2024-08" db="EMBL/GenBank/DDBJ databases">
        <title>Whole-genome sequencing of halo(alkali)philic microorganisms from hypersaline lakes.</title>
        <authorList>
            <person name="Sorokin D.Y."/>
            <person name="Merkel A.Y."/>
            <person name="Messina E."/>
            <person name="Yakimov M."/>
        </authorList>
    </citation>
    <scope>NUCLEOTIDE SEQUENCE [LARGE SCALE GENOMIC DNA]</scope>
    <source>
        <strain evidence="2 3">AB-hyl4</strain>
    </source>
</reference>
<keyword evidence="3" id="KW-1185">Reference proteome</keyword>
<comment type="caution">
    <text evidence="2">The sequence shown here is derived from an EMBL/GenBank/DDBJ whole genome shotgun (WGS) entry which is preliminary data.</text>
</comment>
<dbReference type="RefSeq" id="WP_425345834.1">
    <property type="nucleotide sequence ID" value="NZ_JBGUBD010000006.1"/>
</dbReference>
<evidence type="ECO:0000259" key="1">
    <source>
        <dbReference type="Pfam" id="PF08241"/>
    </source>
</evidence>
<dbReference type="Pfam" id="PF08241">
    <property type="entry name" value="Methyltransf_11"/>
    <property type="match status" value="1"/>
</dbReference>
<dbReference type="InterPro" id="IPR013216">
    <property type="entry name" value="Methyltransf_11"/>
</dbReference>
<dbReference type="PANTHER" id="PTHR43591">
    <property type="entry name" value="METHYLTRANSFERASE"/>
    <property type="match status" value="1"/>
</dbReference>
<dbReference type="Proteomes" id="UP001575105">
    <property type="component" value="Unassembled WGS sequence"/>
</dbReference>
<proteinExistence type="predicted"/>
<feature type="domain" description="Methyltransferase type 11" evidence="1">
    <location>
        <begin position="31"/>
        <end position="113"/>
    </location>
</feature>
<dbReference type="CDD" id="cd02440">
    <property type="entry name" value="AdoMet_MTases"/>
    <property type="match status" value="1"/>
</dbReference>
<dbReference type="EC" id="2.1.1.-" evidence="2"/>
<dbReference type="Gene3D" id="3.40.50.150">
    <property type="entry name" value="Vaccinia Virus protein VP39"/>
    <property type="match status" value="1"/>
</dbReference>
<dbReference type="SUPFAM" id="SSF53335">
    <property type="entry name" value="S-adenosyl-L-methionine-dependent methyltransferases"/>
    <property type="match status" value="1"/>
</dbReference>
<keyword evidence="2" id="KW-0489">Methyltransferase</keyword>
<gene>
    <name evidence="2" type="ORF">ACERK3_11495</name>
</gene>
<dbReference type="InterPro" id="IPR029063">
    <property type="entry name" value="SAM-dependent_MTases_sf"/>
</dbReference>
<organism evidence="2 3">
    <name type="scientific">Natronomicrosphaera hydrolytica</name>
    <dbReference type="NCBI Taxonomy" id="3242702"/>
    <lineage>
        <taxon>Bacteria</taxon>
        <taxon>Pseudomonadati</taxon>
        <taxon>Planctomycetota</taxon>
        <taxon>Phycisphaerae</taxon>
        <taxon>Phycisphaerales</taxon>
        <taxon>Phycisphaeraceae</taxon>
        <taxon>Natronomicrosphaera</taxon>
    </lineage>
</organism>
<keyword evidence="2" id="KW-0808">Transferase</keyword>
<protein>
    <submittedName>
        <fullName evidence="2">Class I SAM-dependent methyltransferase</fullName>
        <ecNumber evidence="2">2.1.1.-</ecNumber>
    </submittedName>
</protein>
<dbReference type="EMBL" id="JBGUBD010000006">
    <property type="protein sequence ID" value="MFA9478915.1"/>
    <property type="molecule type" value="Genomic_DNA"/>
</dbReference>
<dbReference type="GO" id="GO:0008168">
    <property type="term" value="F:methyltransferase activity"/>
    <property type="evidence" value="ECO:0007669"/>
    <property type="project" value="UniProtKB-KW"/>
</dbReference>